<reference evidence="6 7" key="1">
    <citation type="submission" date="2019-09" db="EMBL/GenBank/DDBJ databases">
        <title>FDA dAtabase for Regulatory Grade micrObial Sequences (FDA-ARGOS): Supporting development and validation of Infectious Disease Dx tests.</title>
        <authorList>
            <person name="Sciortino C."/>
            <person name="Tallon L."/>
            <person name="Sadzewicz L."/>
            <person name="Vavikolanu K."/>
            <person name="Mehta A."/>
            <person name="Aluvathingal J."/>
            <person name="Nadendla S."/>
            <person name="Nandy P."/>
            <person name="Geyer C."/>
            <person name="Yan Y."/>
            <person name="Sichtig H."/>
        </authorList>
    </citation>
    <scope>NUCLEOTIDE SEQUENCE [LARGE SCALE GENOMIC DNA]</scope>
    <source>
        <strain evidence="6 7">FDAARGOS_664</strain>
    </source>
</reference>
<keyword evidence="2" id="KW-0805">Transcription regulation</keyword>
<name>A0A5P2H2J1_9BURK</name>
<dbReference type="SUPFAM" id="SSF53850">
    <property type="entry name" value="Periplasmic binding protein-like II"/>
    <property type="match status" value="1"/>
</dbReference>
<dbReference type="InterPro" id="IPR036388">
    <property type="entry name" value="WH-like_DNA-bd_sf"/>
</dbReference>
<keyword evidence="3" id="KW-0238">DNA-binding</keyword>
<dbReference type="AlphaFoldDB" id="A0A5P2H2J1"/>
<sequence>MTIKQLEAFFWAAKLGSFSLAAARLCVTQSSLSKRIAELEADLGKPLFDRAGQRAVITDAGVRLLEHAGRMLELESLIRSDLDTQGTLRGSCRFGISELVASTWFPAFVARVRREHPDLVLEPHVELTSKLERMLERGELDFAIVPGPSASPNLSHEKVGELEYRWMASPERLPAGTVLTPAHFSEHPMITLSADARLSREVERWRAHVGVAIPHALVCNSLAALITLVMAGVGISTFPTAYVAPFLASGRLVALVSDPPPYNLNYCFHWRTDDPRAVVRVLREIVRAEANFLMPSPLWPAAT</sequence>
<dbReference type="Proteomes" id="UP000322822">
    <property type="component" value="Chromosome 1"/>
</dbReference>
<evidence type="ECO:0000259" key="5">
    <source>
        <dbReference type="PROSITE" id="PS50931"/>
    </source>
</evidence>
<keyword evidence="4" id="KW-0804">Transcription</keyword>
<gene>
    <name evidence="6" type="ORF">FOB72_06650</name>
</gene>
<evidence type="ECO:0000313" key="7">
    <source>
        <dbReference type="Proteomes" id="UP000322822"/>
    </source>
</evidence>
<dbReference type="PROSITE" id="PS50931">
    <property type="entry name" value="HTH_LYSR"/>
    <property type="match status" value="1"/>
</dbReference>
<dbReference type="EMBL" id="CP044065">
    <property type="protein sequence ID" value="QET01755.1"/>
    <property type="molecule type" value="Genomic_DNA"/>
</dbReference>
<evidence type="ECO:0000256" key="1">
    <source>
        <dbReference type="ARBA" id="ARBA00009437"/>
    </source>
</evidence>
<protein>
    <submittedName>
        <fullName evidence="6">LysR family transcriptional regulator</fullName>
    </submittedName>
</protein>
<evidence type="ECO:0000256" key="4">
    <source>
        <dbReference type="ARBA" id="ARBA00023163"/>
    </source>
</evidence>
<evidence type="ECO:0000313" key="6">
    <source>
        <dbReference type="EMBL" id="QET01755.1"/>
    </source>
</evidence>
<dbReference type="PRINTS" id="PR00039">
    <property type="entry name" value="HTHLYSR"/>
</dbReference>
<dbReference type="CDD" id="cd05466">
    <property type="entry name" value="PBP2_LTTR_substrate"/>
    <property type="match status" value="1"/>
</dbReference>
<accession>A0A5P2H2J1</accession>
<dbReference type="GO" id="GO:0000976">
    <property type="term" value="F:transcription cis-regulatory region binding"/>
    <property type="evidence" value="ECO:0007669"/>
    <property type="project" value="TreeGrafter"/>
</dbReference>
<dbReference type="PANTHER" id="PTHR30126">
    <property type="entry name" value="HTH-TYPE TRANSCRIPTIONAL REGULATOR"/>
    <property type="match status" value="1"/>
</dbReference>
<dbReference type="InterPro" id="IPR000847">
    <property type="entry name" value="LysR_HTH_N"/>
</dbReference>
<dbReference type="Pfam" id="PF03466">
    <property type="entry name" value="LysR_substrate"/>
    <property type="match status" value="1"/>
</dbReference>
<dbReference type="RefSeq" id="WP_150371805.1">
    <property type="nucleotide sequence ID" value="NZ_CP044065.1"/>
</dbReference>
<evidence type="ECO:0000256" key="3">
    <source>
        <dbReference type="ARBA" id="ARBA00023125"/>
    </source>
</evidence>
<proteinExistence type="inferred from homology"/>
<dbReference type="Gene3D" id="1.10.10.10">
    <property type="entry name" value="Winged helix-like DNA-binding domain superfamily/Winged helix DNA-binding domain"/>
    <property type="match status" value="1"/>
</dbReference>
<feature type="domain" description="HTH lysR-type" evidence="5">
    <location>
        <begin position="1"/>
        <end position="58"/>
    </location>
</feature>
<evidence type="ECO:0000256" key="2">
    <source>
        <dbReference type="ARBA" id="ARBA00023015"/>
    </source>
</evidence>
<comment type="similarity">
    <text evidence="1">Belongs to the LysR transcriptional regulatory family.</text>
</comment>
<dbReference type="OrthoDB" id="9786526at2"/>
<dbReference type="PANTHER" id="PTHR30126:SF94">
    <property type="entry name" value="LYSR FAMILY TRANSCRIPTIONAL REGULATOR"/>
    <property type="match status" value="1"/>
</dbReference>
<organism evidence="6 7">
    <name type="scientific">Cupriavidus pauculus</name>
    <dbReference type="NCBI Taxonomy" id="82633"/>
    <lineage>
        <taxon>Bacteria</taxon>
        <taxon>Pseudomonadati</taxon>
        <taxon>Pseudomonadota</taxon>
        <taxon>Betaproteobacteria</taxon>
        <taxon>Burkholderiales</taxon>
        <taxon>Burkholderiaceae</taxon>
        <taxon>Cupriavidus</taxon>
    </lineage>
</organism>
<dbReference type="FunFam" id="1.10.10.10:FF:000001">
    <property type="entry name" value="LysR family transcriptional regulator"/>
    <property type="match status" value="1"/>
</dbReference>
<dbReference type="Gene3D" id="3.40.190.10">
    <property type="entry name" value="Periplasmic binding protein-like II"/>
    <property type="match status" value="2"/>
</dbReference>
<dbReference type="GO" id="GO:0003700">
    <property type="term" value="F:DNA-binding transcription factor activity"/>
    <property type="evidence" value="ECO:0007669"/>
    <property type="project" value="InterPro"/>
</dbReference>
<dbReference type="InterPro" id="IPR005119">
    <property type="entry name" value="LysR_subst-bd"/>
</dbReference>
<dbReference type="Pfam" id="PF00126">
    <property type="entry name" value="HTH_1"/>
    <property type="match status" value="1"/>
</dbReference>
<dbReference type="SUPFAM" id="SSF46785">
    <property type="entry name" value="Winged helix' DNA-binding domain"/>
    <property type="match status" value="1"/>
</dbReference>
<dbReference type="InterPro" id="IPR036390">
    <property type="entry name" value="WH_DNA-bd_sf"/>
</dbReference>